<dbReference type="CDD" id="cd00082">
    <property type="entry name" value="HisKA"/>
    <property type="match status" value="1"/>
</dbReference>
<evidence type="ECO:0000256" key="9">
    <source>
        <dbReference type="ARBA" id="ARBA00022840"/>
    </source>
</evidence>
<keyword evidence="8" id="KW-0418">Kinase</keyword>
<dbReference type="SMART" id="SM00387">
    <property type="entry name" value="HATPase_c"/>
    <property type="match status" value="1"/>
</dbReference>
<evidence type="ECO:0000313" key="15">
    <source>
        <dbReference type="EMBL" id="KMT66713.1"/>
    </source>
</evidence>
<evidence type="ECO:0000256" key="13">
    <source>
        <dbReference type="SAM" id="Phobius"/>
    </source>
</evidence>
<dbReference type="SUPFAM" id="SSF47384">
    <property type="entry name" value="Homodimeric domain of signal transducing histidine kinase"/>
    <property type="match status" value="1"/>
</dbReference>
<dbReference type="PRINTS" id="PR00344">
    <property type="entry name" value="BCTRLSENSOR"/>
</dbReference>
<dbReference type="PANTHER" id="PTHR45436">
    <property type="entry name" value="SENSOR HISTIDINE KINASE YKOH"/>
    <property type="match status" value="1"/>
</dbReference>
<dbReference type="OrthoDB" id="9809766at2"/>
<comment type="catalytic activity">
    <reaction evidence="1">
        <text>ATP + protein L-histidine = ADP + protein N-phospho-L-histidine.</text>
        <dbReference type="EC" id="2.7.13.3"/>
    </reaction>
</comment>
<evidence type="ECO:0000256" key="11">
    <source>
        <dbReference type="ARBA" id="ARBA00023012"/>
    </source>
</evidence>
<dbReference type="InterPro" id="IPR036890">
    <property type="entry name" value="HATPase_C_sf"/>
</dbReference>
<keyword evidence="16" id="KW-1185">Reference proteome</keyword>
<name>A0A0J8H118_9ALTE</name>
<dbReference type="STRING" id="1513271.XM47_00875"/>
<dbReference type="PROSITE" id="PS50109">
    <property type="entry name" value="HIS_KIN"/>
    <property type="match status" value="1"/>
</dbReference>
<dbReference type="SMART" id="SM00388">
    <property type="entry name" value="HisKA"/>
    <property type="match status" value="1"/>
</dbReference>
<dbReference type="Pfam" id="PF02518">
    <property type="entry name" value="HATPase_c"/>
    <property type="match status" value="1"/>
</dbReference>
<dbReference type="Gene3D" id="3.30.565.10">
    <property type="entry name" value="Histidine kinase-like ATPase, C-terminal domain"/>
    <property type="match status" value="1"/>
</dbReference>
<organism evidence="15 16">
    <name type="scientific">Catenovulum maritimum</name>
    <dbReference type="NCBI Taxonomy" id="1513271"/>
    <lineage>
        <taxon>Bacteria</taxon>
        <taxon>Pseudomonadati</taxon>
        <taxon>Pseudomonadota</taxon>
        <taxon>Gammaproteobacteria</taxon>
        <taxon>Alteromonadales</taxon>
        <taxon>Alteromonadaceae</taxon>
        <taxon>Catenovulum</taxon>
    </lineage>
</organism>
<dbReference type="InterPro" id="IPR005467">
    <property type="entry name" value="His_kinase_dom"/>
</dbReference>
<feature type="transmembrane region" description="Helical" evidence="13">
    <location>
        <begin position="134"/>
        <end position="157"/>
    </location>
</feature>
<evidence type="ECO:0000256" key="5">
    <source>
        <dbReference type="ARBA" id="ARBA00022679"/>
    </source>
</evidence>
<dbReference type="Proteomes" id="UP000037600">
    <property type="component" value="Unassembled WGS sequence"/>
</dbReference>
<dbReference type="GO" id="GO:0005886">
    <property type="term" value="C:plasma membrane"/>
    <property type="evidence" value="ECO:0007669"/>
    <property type="project" value="TreeGrafter"/>
</dbReference>
<dbReference type="InterPro" id="IPR003594">
    <property type="entry name" value="HATPase_dom"/>
</dbReference>
<evidence type="ECO:0000256" key="3">
    <source>
        <dbReference type="ARBA" id="ARBA00012438"/>
    </source>
</evidence>
<feature type="domain" description="Histidine kinase" evidence="14">
    <location>
        <begin position="218"/>
        <end position="430"/>
    </location>
</feature>
<dbReference type="Gene3D" id="1.10.287.130">
    <property type="match status" value="1"/>
</dbReference>
<keyword evidence="11" id="KW-0902">Two-component regulatory system</keyword>
<evidence type="ECO:0000256" key="4">
    <source>
        <dbReference type="ARBA" id="ARBA00022553"/>
    </source>
</evidence>
<dbReference type="SUPFAM" id="SSF55874">
    <property type="entry name" value="ATPase domain of HSP90 chaperone/DNA topoisomerase II/histidine kinase"/>
    <property type="match status" value="1"/>
</dbReference>
<dbReference type="InterPro" id="IPR003661">
    <property type="entry name" value="HisK_dim/P_dom"/>
</dbReference>
<evidence type="ECO:0000256" key="2">
    <source>
        <dbReference type="ARBA" id="ARBA00004141"/>
    </source>
</evidence>
<dbReference type="EC" id="2.7.13.3" evidence="3"/>
<evidence type="ECO:0000259" key="14">
    <source>
        <dbReference type="PROSITE" id="PS50109"/>
    </source>
</evidence>
<comment type="subcellular location">
    <subcellularLocation>
        <location evidence="2">Membrane</location>
        <topology evidence="2">Multi-pass membrane protein</topology>
    </subcellularLocation>
</comment>
<keyword evidence="6 13" id="KW-0812">Transmembrane</keyword>
<dbReference type="EMBL" id="LAZL01000002">
    <property type="protein sequence ID" value="KMT66713.1"/>
    <property type="molecule type" value="Genomic_DNA"/>
</dbReference>
<dbReference type="RefSeq" id="WP_048688294.1">
    <property type="nucleotide sequence ID" value="NZ_KQ130482.1"/>
</dbReference>
<keyword evidence="4" id="KW-0597">Phosphoprotein</keyword>
<dbReference type="CDD" id="cd00075">
    <property type="entry name" value="HATPase"/>
    <property type="match status" value="1"/>
</dbReference>
<evidence type="ECO:0000256" key="12">
    <source>
        <dbReference type="ARBA" id="ARBA00023136"/>
    </source>
</evidence>
<evidence type="ECO:0000256" key="7">
    <source>
        <dbReference type="ARBA" id="ARBA00022741"/>
    </source>
</evidence>
<dbReference type="Pfam" id="PF00512">
    <property type="entry name" value="HisKA"/>
    <property type="match status" value="1"/>
</dbReference>
<gene>
    <name evidence="15" type="ORF">XM47_00875</name>
</gene>
<dbReference type="InterPro" id="IPR004358">
    <property type="entry name" value="Sig_transdc_His_kin-like_C"/>
</dbReference>
<proteinExistence type="predicted"/>
<dbReference type="AlphaFoldDB" id="A0A0J8H118"/>
<evidence type="ECO:0000256" key="10">
    <source>
        <dbReference type="ARBA" id="ARBA00022989"/>
    </source>
</evidence>
<dbReference type="InterPro" id="IPR050428">
    <property type="entry name" value="TCS_sensor_his_kinase"/>
</dbReference>
<dbReference type="GO" id="GO:0005524">
    <property type="term" value="F:ATP binding"/>
    <property type="evidence" value="ECO:0007669"/>
    <property type="project" value="UniProtKB-KW"/>
</dbReference>
<comment type="caution">
    <text evidence="15">The sequence shown here is derived from an EMBL/GenBank/DDBJ whole genome shotgun (WGS) entry which is preliminary data.</text>
</comment>
<keyword evidence="10 13" id="KW-1133">Transmembrane helix</keyword>
<evidence type="ECO:0000313" key="16">
    <source>
        <dbReference type="Proteomes" id="UP000037600"/>
    </source>
</evidence>
<accession>A0A0J8H118</accession>
<dbReference type="GO" id="GO:0000155">
    <property type="term" value="F:phosphorelay sensor kinase activity"/>
    <property type="evidence" value="ECO:0007669"/>
    <property type="project" value="InterPro"/>
</dbReference>
<sequence length="437" mass="48586">MSIQRYLLTVILSVVILATFSAALQGFKASNKRLNKVFDDEMLSIATTLKNSPIKPSNIQVDTRTSFAFQIWKNNKLILKSKNAPQQAIANAVTGFGYTSFLEDRWRFYSILEAEIQVIVAQPVSQRIESIEAVLLEAILPIVFVIPIIGIIVTLSINKSLFPIKELSENLKHKDGSDLTTIKLKNRSKELEPITETINGLLTRLAAAFDREQTMASNAAHELRTPISVLKLNAHNLKTAFKLNSVEQNHIDELEANTDRMAHVIEQVITLNRTSPENFIATKVDFKLTSLLQEVIANNYDQIEINQQSISLNTSNIMINADEFSLETMLDNLLKNAIKYSGVASQIQVSASKQNKEIILVIEDSGPGIDDSQLTNALQRFYRIKQHTETGSGLGLSIVGHIVELHGGKFELMRSSLGGLKVLITFPQMALEKSDAT</sequence>
<keyword evidence="5" id="KW-0808">Transferase</keyword>
<evidence type="ECO:0000256" key="8">
    <source>
        <dbReference type="ARBA" id="ARBA00022777"/>
    </source>
</evidence>
<keyword evidence="7" id="KW-0547">Nucleotide-binding</keyword>
<feature type="transmembrane region" description="Helical" evidence="13">
    <location>
        <begin position="6"/>
        <end position="27"/>
    </location>
</feature>
<dbReference type="PANTHER" id="PTHR45436:SF14">
    <property type="entry name" value="SENSOR PROTEIN QSEC"/>
    <property type="match status" value="1"/>
</dbReference>
<dbReference type="InterPro" id="IPR036097">
    <property type="entry name" value="HisK_dim/P_sf"/>
</dbReference>
<protein>
    <recommendedName>
        <fullName evidence="3">histidine kinase</fullName>
        <ecNumber evidence="3">2.7.13.3</ecNumber>
    </recommendedName>
</protein>
<evidence type="ECO:0000256" key="1">
    <source>
        <dbReference type="ARBA" id="ARBA00000085"/>
    </source>
</evidence>
<keyword evidence="9" id="KW-0067">ATP-binding</keyword>
<reference evidence="15 16" key="1">
    <citation type="submission" date="2015-04" db="EMBL/GenBank/DDBJ databases">
        <title>Draft Genome Sequence of the Novel Agar-Digesting Marine Bacterium Q1.</title>
        <authorList>
            <person name="Li Y."/>
            <person name="Li D."/>
            <person name="Chen G."/>
            <person name="Du Z."/>
        </authorList>
    </citation>
    <scope>NUCLEOTIDE SEQUENCE [LARGE SCALE GENOMIC DNA]</scope>
    <source>
        <strain evidence="15 16">Q1</strain>
    </source>
</reference>
<evidence type="ECO:0000256" key="6">
    <source>
        <dbReference type="ARBA" id="ARBA00022692"/>
    </source>
</evidence>
<keyword evidence="12 13" id="KW-0472">Membrane</keyword>